<organism evidence="2 3">
    <name type="scientific">Candidatus Portnoybacteria bacterium CG11_big_fil_rev_8_21_14_0_20_44_10</name>
    <dbReference type="NCBI Taxonomy" id="1974818"/>
    <lineage>
        <taxon>Bacteria</taxon>
        <taxon>Candidatus Portnoyibacteriota</taxon>
    </lineage>
</organism>
<dbReference type="CDD" id="cd01646">
    <property type="entry name" value="RT_Bac_retron_I"/>
    <property type="match status" value="1"/>
</dbReference>
<reference evidence="2 3" key="1">
    <citation type="submission" date="2017-09" db="EMBL/GenBank/DDBJ databases">
        <title>Depth-based differentiation of microbial function through sediment-hosted aquifers and enrichment of novel symbionts in the deep terrestrial subsurface.</title>
        <authorList>
            <person name="Probst A.J."/>
            <person name="Ladd B."/>
            <person name="Jarett J.K."/>
            <person name="Geller-Mcgrath D.E."/>
            <person name="Sieber C.M."/>
            <person name="Emerson J.B."/>
            <person name="Anantharaman K."/>
            <person name="Thomas B.C."/>
            <person name="Malmstrom R."/>
            <person name="Stieglmeier M."/>
            <person name="Klingl A."/>
            <person name="Woyke T."/>
            <person name="Ryan C.M."/>
            <person name="Banfield J.F."/>
        </authorList>
    </citation>
    <scope>NUCLEOTIDE SEQUENCE [LARGE SCALE GENOMIC DNA]</scope>
    <source>
        <strain evidence="2">CG11_big_fil_rev_8_21_14_0_20_44_10</strain>
    </source>
</reference>
<sequence>MSIVSGTLTQATLNMNEFDQFVKHRLKAKHYIRYADDFVIISENKEWLKNQTSLIREFLYGQLKLELHPDKVFIKTVSSGVDFLGMVNFHGHRVLRTKTKRRMFKKLSTKYECLRKGLISEESINQSIQSYLGMLKHCGGYGIVKEMSRIMSAEK</sequence>
<name>A0A2H0KPB4_9BACT</name>
<dbReference type="InterPro" id="IPR000477">
    <property type="entry name" value="RT_dom"/>
</dbReference>
<dbReference type="AlphaFoldDB" id="A0A2H0KPB4"/>
<proteinExistence type="predicted"/>
<dbReference type="PROSITE" id="PS50878">
    <property type="entry name" value="RT_POL"/>
    <property type="match status" value="1"/>
</dbReference>
<dbReference type="Proteomes" id="UP000231550">
    <property type="component" value="Unassembled WGS sequence"/>
</dbReference>
<protein>
    <recommendedName>
        <fullName evidence="1">Reverse transcriptase domain-containing protein</fullName>
    </recommendedName>
</protein>
<dbReference type="PANTHER" id="PTHR34047:SF8">
    <property type="entry name" value="PROTEIN YKFC"/>
    <property type="match status" value="1"/>
</dbReference>
<dbReference type="EMBL" id="PCVN01000120">
    <property type="protein sequence ID" value="PIQ74008.1"/>
    <property type="molecule type" value="Genomic_DNA"/>
</dbReference>
<dbReference type="PANTHER" id="PTHR34047">
    <property type="entry name" value="NUCLEAR INTRON MATURASE 1, MITOCHONDRIAL-RELATED"/>
    <property type="match status" value="1"/>
</dbReference>
<dbReference type="InterPro" id="IPR051083">
    <property type="entry name" value="GrpII_Intron_Splice-Mob/Def"/>
</dbReference>
<dbReference type="Pfam" id="PF00078">
    <property type="entry name" value="RVT_1"/>
    <property type="match status" value="1"/>
</dbReference>
<feature type="domain" description="Reverse transcriptase" evidence="1">
    <location>
        <begin position="1"/>
        <end position="88"/>
    </location>
</feature>
<evidence type="ECO:0000259" key="1">
    <source>
        <dbReference type="PROSITE" id="PS50878"/>
    </source>
</evidence>
<dbReference type="SUPFAM" id="SSF56672">
    <property type="entry name" value="DNA/RNA polymerases"/>
    <property type="match status" value="1"/>
</dbReference>
<evidence type="ECO:0000313" key="3">
    <source>
        <dbReference type="Proteomes" id="UP000231550"/>
    </source>
</evidence>
<gene>
    <name evidence="2" type="ORF">COV85_04470</name>
</gene>
<dbReference type="InterPro" id="IPR043502">
    <property type="entry name" value="DNA/RNA_pol_sf"/>
</dbReference>
<evidence type="ECO:0000313" key="2">
    <source>
        <dbReference type="EMBL" id="PIQ74008.1"/>
    </source>
</evidence>
<comment type="caution">
    <text evidence="2">The sequence shown here is derived from an EMBL/GenBank/DDBJ whole genome shotgun (WGS) entry which is preliminary data.</text>
</comment>
<accession>A0A2H0KPB4</accession>